<protein>
    <recommendedName>
        <fullName evidence="3">Outer membrane lipoprotein-sorting protein</fullName>
    </recommendedName>
</protein>
<dbReference type="AlphaFoldDB" id="A0A3M7TN69"/>
<evidence type="ECO:0000313" key="2">
    <source>
        <dbReference type="Proteomes" id="UP000278746"/>
    </source>
</evidence>
<reference evidence="1 2" key="1">
    <citation type="submission" date="2018-10" db="EMBL/GenBank/DDBJ databases">
        <title>Bacillus Keqinensis sp. nov., a moderately halophilic bacterium isolated from a saline-alkaline lake.</title>
        <authorList>
            <person name="Wang H."/>
        </authorList>
    </citation>
    <scope>NUCLEOTIDE SEQUENCE [LARGE SCALE GENOMIC DNA]</scope>
    <source>
        <strain evidence="1 2">KQ-3</strain>
    </source>
</reference>
<evidence type="ECO:0008006" key="3">
    <source>
        <dbReference type="Google" id="ProtNLM"/>
    </source>
</evidence>
<gene>
    <name evidence="1" type="ORF">EBO34_17480</name>
</gene>
<dbReference type="OrthoDB" id="2887348at2"/>
<name>A0A3M7TN69_9BACI</name>
<accession>A0A3M7TN69</accession>
<keyword evidence="2" id="KW-1185">Reference proteome</keyword>
<dbReference type="EMBL" id="RHIB01000003">
    <property type="protein sequence ID" value="RNA66985.1"/>
    <property type="molecule type" value="Genomic_DNA"/>
</dbReference>
<comment type="caution">
    <text evidence="1">The sequence shown here is derived from an EMBL/GenBank/DDBJ whole genome shotgun (WGS) entry which is preliminary data.</text>
</comment>
<evidence type="ECO:0000313" key="1">
    <source>
        <dbReference type="EMBL" id="RNA66985.1"/>
    </source>
</evidence>
<dbReference type="Proteomes" id="UP000278746">
    <property type="component" value="Unassembled WGS sequence"/>
</dbReference>
<dbReference type="RefSeq" id="WP_122900972.1">
    <property type="nucleotide sequence ID" value="NZ_RHIB01000003.1"/>
</dbReference>
<dbReference type="PROSITE" id="PS51257">
    <property type="entry name" value="PROKAR_LIPOPROTEIN"/>
    <property type="match status" value="1"/>
</dbReference>
<organism evidence="1 2">
    <name type="scientific">Alteribacter keqinensis</name>
    <dbReference type="NCBI Taxonomy" id="2483800"/>
    <lineage>
        <taxon>Bacteria</taxon>
        <taxon>Bacillati</taxon>
        <taxon>Bacillota</taxon>
        <taxon>Bacilli</taxon>
        <taxon>Bacillales</taxon>
        <taxon>Bacillaceae</taxon>
        <taxon>Alteribacter</taxon>
    </lineage>
</organism>
<sequence>MKKTALFFTPLLFLAACGEETERENLSPEDILEQALGTYENKGDIYYRQTLERREEVNGVEETEMRELRFWQFEQSDGQVMERREITEDNEPTEYYVTDTESGGVLFYREGSDTASIHEREEGPIHTRSDDIRRMMESDSAELAGVEEVNGFEAYRLTFSDEEEILDYWFEVNEFYIVREETKGSDPYVLAEVLEFDLDPDYDESLFDMDSLLGEDVEVFK</sequence>
<proteinExistence type="predicted"/>